<dbReference type="EMBL" id="AP023440">
    <property type="protein sequence ID" value="BCL26445.1"/>
    <property type="molecule type" value="Genomic_DNA"/>
</dbReference>
<evidence type="ECO:0000313" key="3">
    <source>
        <dbReference type="Proteomes" id="UP000516444"/>
    </source>
</evidence>
<dbReference type="RefSeq" id="WP_190849659.1">
    <property type="nucleotide sequence ID" value="NZ_AP023440.1"/>
</dbReference>
<dbReference type="InterPro" id="IPR007278">
    <property type="entry name" value="DUF397"/>
</dbReference>
<reference evidence="2 3" key="1">
    <citation type="journal article" date="2014" name="Int. J. Syst. Evol. Microbiol.">
        <title>Complete genome sequence of Corynebacterium casei LMG S-19264T (=DSM 44701T), isolated from a smear-ripened cheese.</title>
        <authorList>
            <consortium name="US DOE Joint Genome Institute (JGI-PGF)"/>
            <person name="Walter F."/>
            <person name="Albersmeier A."/>
            <person name="Kalinowski J."/>
            <person name="Ruckert C."/>
        </authorList>
    </citation>
    <scope>NUCLEOTIDE SEQUENCE [LARGE SCALE GENOMIC DNA]</scope>
    <source>
        <strain evidence="2 3">JCM 4677</strain>
    </source>
</reference>
<proteinExistence type="predicted"/>
<dbReference type="AlphaFoldDB" id="A0A7G1P002"/>
<organism evidence="2 3">
    <name type="scientific">Streptomyces aurantiacus</name>
    <dbReference type="NCBI Taxonomy" id="47760"/>
    <lineage>
        <taxon>Bacteria</taxon>
        <taxon>Bacillati</taxon>
        <taxon>Actinomycetota</taxon>
        <taxon>Actinomycetes</taxon>
        <taxon>Kitasatosporales</taxon>
        <taxon>Streptomycetaceae</taxon>
        <taxon>Streptomyces</taxon>
        <taxon>Streptomyces aurantiacus group</taxon>
    </lineage>
</organism>
<protein>
    <recommendedName>
        <fullName evidence="1">DUF397 domain-containing protein</fullName>
    </recommendedName>
</protein>
<evidence type="ECO:0000259" key="1">
    <source>
        <dbReference type="Pfam" id="PF04149"/>
    </source>
</evidence>
<dbReference type="KEGG" id="sgm:GCM10017557_13040"/>
<keyword evidence="3" id="KW-1185">Reference proteome</keyword>
<name>A0A7G1P002_9ACTN</name>
<dbReference type="Proteomes" id="UP000516444">
    <property type="component" value="Chromosome"/>
</dbReference>
<evidence type="ECO:0000313" key="2">
    <source>
        <dbReference type="EMBL" id="BCL26445.1"/>
    </source>
</evidence>
<feature type="domain" description="DUF397" evidence="1">
    <location>
        <begin position="10"/>
        <end position="60"/>
    </location>
</feature>
<dbReference type="Pfam" id="PF04149">
    <property type="entry name" value="DUF397"/>
    <property type="match status" value="1"/>
</dbReference>
<sequence>MNSEQLARLDWFKSSYSSGEGGACVEVAADRAAIRVRDSKKHTGPQLAFTRAAWAGFVTDLGRDPSH</sequence>
<accession>A0A7G1P002</accession>
<gene>
    <name evidence="2" type="ORF">GCM10017557_13040</name>
</gene>